<dbReference type="InParanoid" id="A0A2P5I3R6"/>
<dbReference type="GO" id="GO:0007189">
    <property type="term" value="P:adenylate cyclase-activating G protein-coupled receptor signaling pathway"/>
    <property type="evidence" value="ECO:0007669"/>
    <property type="project" value="TreeGrafter"/>
</dbReference>
<feature type="region of interest" description="Disordered" evidence="5">
    <location>
        <begin position="139"/>
        <end position="174"/>
    </location>
</feature>
<dbReference type="EMBL" id="MAVT02000297">
    <property type="protein sequence ID" value="POS77130.1"/>
    <property type="molecule type" value="Genomic_DNA"/>
</dbReference>
<dbReference type="PANTHER" id="PTHR23112">
    <property type="entry name" value="G PROTEIN-COUPLED RECEPTOR 157-RELATED"/>
    <property type="match status" value="1"/>
</dbReference>
<evidence type="ECO:0000256" key="2">
    <source>
        <dbReference type="ARBA" id="ARBA00022692"/>
    </source>
</evidence>
<proteinExistence type="predicted"/>
<accession>A0A2P5I3R6</accession>
<organism evidence="7 8">
    <name type="scientific">Diaporthe helianthi</name>
    <dbReference type="NCBI Taxonomy" id="158607"/>
    <lineage>
        <taxon>Eukaryota</taxon>
        <taxon>Fungi</taxon>
        <taxon>Dikarya</taxon>
        <taxon>Ascomycota</taxon>
        <taxon>Pezizomycotina</taxon>
        <taxon>Sordariomycetes</taxon>
        <taxon>Sordariomycetidae</taxon>
        <taxon>Diaporthales</taxon>
        <taxon>Diaporthaceae</taxon>
        <taxon>Diaporthe</taxon>
    </lineage>
</organism>
<evidence type="ECO:0000256" key="4">
    <source>
        <dbReference type="ARBA" id="ARBA00023136"/>
    </source>
</evidence>
<dbReference type="Proteomes" id="UP000094444">
    <property type="component" value="Unassembled WGS sequence"/>
</dbReference>
<feature type="compositionally biased region" description="Pro residues" evidence="5">
    <location>
        <begin position="8"/>
        <end position="20"/>
    </location>
</feature>
<feature type="transmembrane region" description="Helical" evidence="6">
    <location>
        <begin position="229"/>
        <end position="250"/>
    </location>
</feature>
<dbReference type="PANTHER" id="PTHR23112:SF37">
    <property type="entry name" value="G PROTEIN-COUPLED RECEPTOR GPR1"/>
    <property type="match status" value="1"/>
</dbReference>
<name>A0A2P5I3R6_DIAHE</name>
<sequence length="552" mass="62816">MVREPVPEPDPNPNPNPNPNPMTTAMAIIKPPTAGDRGTLAPLPEYHRRGLTVLTVFSALSFVATTLLWLFITVKLLSFRWHQFRERKSQKRRGRRQQQEVEIRDTDFSLGLDQRHEHLEGRTILEQLQELDRLKFEQDKRERDQQGGQQDQPQGPTVDEERAQDGQEDADKEDEECNPFPILVYHLLLADMQEAMAYGLSIHWLAEDGIFAPSSVCWAQGWFGSVSNLGASLFLSAISVTTFCTIVLGHKPGRKTLYGIITGIWLFTYGINAAGVLCSLRSRPVVDMGESYFMRANVWCWISSEYNPWRLWSHYFWIIVSIILTFSLYAIVFLTLWRQKRSCRHMPHRRLHTPESARVEGEAPRQSGYHPAFLVYPFIYLICIAPLVIGRISLILGHDLGISYFAFAGSLLAANGLFNSALWTTTILFSAPHDIVATGLDRFSFVRTPTRNYGHTVVISGPVKQGYAGTYRGRGAQQEQEGKDRREWWWWRLGGQRGWGKSYVSTHEAISPDLIRVYSSPEQPVQVVEGPYIYMNVVTRVVIEDADGEKGS</sequence>
<dbReference type="AlphaFoldDB" id="A0A2P5I3R6"/>
<evidence type="ECO:0000256" key="3">
    <source>
        <dbReference type="ARBA" id="ARBA00022989"/>
    </source>
</evidence>
<feature type="transmembrane region" description="Helical" evidence="6">
    <location>
        <begin position="51"/>
        <end position="77"/>
    </location>
</feature>
<dbReference type="GO" id="GO:0004930">
    <property type="term" value="F:G protein-coupled receptor activity"/>
    <property type="evidence" value="ECO:0007669"/>
    <property type="project" value="TreeGrafter"/>
</dbReference>
<feature type="transmembrane region" description="Helical" evidence="6">
    <location>
        <begin position="373"/>
        <end position="396"/>
    </location>
</feature>
<dbReference type="SUPFAM" id="SSF81321">
    <property type="entry name" value="Family A G protein-coupled receptor-like"/>
    <property type="match status" value="1"/>
</dbReference>
<feature type="transmembrane region" description="Helical" evidence="6">
    <location>
        <begin position="402"/>
        <end position="423"/>
    </location>
</feature>
<feature type="region of interest" description="Disordered" evidence="5">
    <location>
        <begin position="1"/>
        <end position="24"/>
    </location>
</feature>
<dbReference type="Gene3D" id="1.20.1070.10">
    <property type="entry name" value="Rhodopsin 7-helix transmembrane proteins"/>
    <property type="match status" value="1"/>
</dbReference>
<protein>
    <submittedName>
        <fullName evidence="7">Integral membrane protein</fullName>
    </submittedName>
</protein>
<comment type="caution">
    <text evidence="7">The sequence shown here is derived from an EMBL/GenBank/DDBJ whole genome shotgun (WGS) entry which is preliminary data.</text>
</comment>
<reference evidence="7" key="1">
    <citation type="submission" date="2017-09" db="EMBL/GenBank/DDBJ databases">
        <title>Polyketide synthases of a Diaporthe helianthi virulent isolate.</title>
        <authorList>
            <person name="Baroncelli R."/>
        </authorList>
    </citation>
    <scope>NUCLEOTIDE SEQUENCE [LARGE SCALE GENOMIC DNA]</scope>
    <source>
        <strain evidence="7">7/96</strain>
    </source>
</reference>
<evidence type="ECO:0000256" key="5">
    <source>
        <dbReference type="SAM" id="MobiDB-lite"/>
    </source>
</evidence>
<evidence type="ECO:0000256" key="1">
    <source>
        <dbReference type="ARBA" id="ARBA00004141"/>
    </source>
</evidence>
<feature type="transmembrane region" description="Helical" evidence="6">
    <location>
        <begin position="315"/>
        <end position="337"/>
    </location>
</feature>
<keyword evidence="8" id="KW-1185">Reference proteome</keyword>
<evidence type="ECO:0000256" key="6">
    <source>
        <dbReference type="SAM" id="Phobius"/>
    </source>
</evidence>
<comment type="subcellular location">
    <subcellularLocation>
        <location evidence="1">Membrane</location>
        <topology evidence="1">Multi-pass membrane protein</topology>
    </subcellularLocation>
</comment>
<dbReference type="GO" id="GO:0005886">
    <property type="term" value="C:plasma membrane"/>
    <property type="evidence" value="ECO:0007669"/>
    <property type="project" value="TreeGrafter"/>
</dbReference>
<dbReference type="OrthoDB" id="100006at2759"/>
<dbReference type="STRING" id="158607.A0A2P5I3R6"/>
<evidence type="ECO:0000313" key="7">
    <source>
        <dbReference type="EMBL" id="POS77130.1"/>
    </source>
</evidence>
<keyword evidence="4 6" id="KW-0472">Membrane</keyword>
<keyword evidence="2 6" id="KW-0812">Transmembrane</keyword>
<feature type="transmembrane region" description="Helical" evidence="6">
    <location>
        <begin position="256"/>
        <end position="280"/>
    </location>
</feature>
<evidence type="ECO:0000313" key="8">
    <source>
        <dbReference type="Proteomes" id="UP000094444"/>
    </source>
</evidence>
<keyword evidence="3 6" id="KW-1133">Transmembrane helix</keyword>
<gene>
    <name evidence="7" type="ORF">DHEL01_v204468</name>
</gene>
<feature type="compositionally biased region" description="Low complexity" evidence="5">
    <location>
        <begin position="146"/>
        <end position="156"/>
    </location>
</feature>